<feature type="compositionally biased region" description="Polar residues" evidence="1">
    <location>
        <begin position="29"/>
        <end position="39"/>
    </location>
</feature>
<reference evidence="2 3" key="1">
    <citation type="submission" date="2020-05" db="EMBL/GenBank/DDBJ databases">
        <authorList>
            <person name="Casaregola S."/>
            <person name="Devillers H."/>
            <person name="Grondin C."/>
        </authorList>
    </citation>
    <scope>NUCLEOTIDE SEQUENCE [LARGE SCALE GENOMIC DNA]</scope>
    <source>
        <strain evidence="2 3">CLIB 1767</strain>
    </source>
</reference>
<organism evidence="2 3">
    <name type="scientific">Maudiozyma barnettii</name>
    <dbReference type="NCBI Taxonomy" id="61262"/>
    <lineage>
        <taxon>Eukaryota</taxon>
        <taxon>Fungi</taxon>
        <taxon>Dikarya</taxon>
        <taxon>Ascomycota</taxon>
        <taxon>Saccharomycotina</taxon>
        <taxon>Saccharomycetes</taxon>
        <taxon>Saccharomycetales</taxon>
        <taxon>Saccharomycetaceae</taxon>
        <taxon>Maudiozyma</taxon>
    </lineage>
</organism>
<dbReference type="GeneID" id="64856267"/>
<feature type="region of interest" description="Disordered" evidence="1">
    <location>
        <begin position="29"/>
        <end position="48"/>
    </location>
</feature>
<protein>
    <submittedName>
        <fullName evidence="2">Uncharacterized protein</fullName>
    </submittedName>
</protein>
<feature type="region of interest" description="Disordered" evidence="1">
    <location>
        <begin position="102"/>
        <end position="121"/>
    </location>
</feature>
<proteinExistence type="predicted"/>
<keyword evidence="3" id="KW-1185">Reference proteome</keyword>
<name>A0A8H2ZG99_9SACH</name>
<evidence type="ECO:0000313" key="3">
    <source>
        <dbReference type="Proteomes" id="UP000644660"/>
    </source>
</evidence>
<dbReference type="EMBL" id="CAEFZW010000002">
    <property type="protein sequence ID" value="CAB4253114.1"/>
    <property type="molecule type" value="Genomic_DNA"/>
</dbReference>
<gene>
    <name evidence="2" type="ORF">KABA2_02S12056</name>
</gene>
<sequence length="217" mass="24733">MLRKKTRNHGDASKRQSMFMETMVNSFSLHQDKPTNSNRPLDYISDPIPMESTTRVPVRLSRREYSLRSSETKVKALKRSSMMLDGNIIRDYNLAVKGMNDEQNTTRSNSESSITSNQSSISSLFSNGNSNNLRDLLYEELDTVQMANDNNSSKNDTLCVEPLQGTKALFMIKDNMRDNGSWLDPQEIGINVFSNETTPELNRSNNKKFSRTVLDFI</sequence>
<feature type="compositionally biased region" description="Low complexity" evidence="1">
    <location>
        <begin position="105"/>
        <end position="121"/>
    </location>
</feature>
<evidence type="ECO:0000313" key="2">
    <source>
        <dbReference type="EMBL" id="CAB4253114.1"/>
    </source>
</evidence>
<comment type="caution">
    <text evidence="2">The sequence shown here is derived from an EMBL/GenBank/DDBJ whole genome shotgun (WGS) entry which is preliminary data.</text>
</comment>
<dbReference type="RefSeq" id="XP_041405152.1">
    <property type="nucleotide sequence ID" value="XM_041549218.1"/>
</dbReference>
<dbReference type="AlphaFoldDB" id="A0A8H2ZG99"/>
<accession>A0A8H2ZG99</accession>
<dbReference type="Proteomes" id="UP000644660">
    <property type="component" value="Unassembled WGS sequence"/>
</dbReference>
<evidence type="ECO:0000256" key="1">
    <source>
        <dbReference type="SAM" id="MobiDB-lite"/>
    </source>
</evidence>